<dbReference type="Gene3D" id="3.40.50.1110">
    <property type="entry name" value="SGNH hydrolase"/>
    <property type="match status" value="1"/>
</dbReference>
<dbReference type="EMBL" id="JAJLJH010000010">
    <property type="protein sequence ID" value="MCK9688855.1"/>
    <property type="molecule type" value="Genomic_DNA"/>
</dbReference>
<dbReference type="Pfam" id="PF14606">
    <property type="entry name" value="Lipase_GDSL_3"/>
    <property type="match status" value="1"/>
</dbReference>
<evidence type="ECO:0000259" key="2">
    <source>
        <dbReference type="Pfam" id="PF21181"/>
    </source>
</evidence>
<dbReference type="RefSeq" id="WP_275684893.1">
    <property type="nucleotide sequence ID" value="NZ_JAJLJH010000010.1"/>
</dbReference>
<dbReference type="InterPro" id="IPR013830">
    <property type="entry name" value="SGNH_hydro"/>
</dbReference>
<proteinExistence type="predicted"/>
<dbReference type="Gene3D" id="2.60.120.260">
    <property type="entry name" value="Galactose-binding domain-like"/>
    <property type="match status" value="1"/>
</dbReference>
<comment type="caution">
    <text evidence="3">The sequence shown here is derived from an EMBL/GenBank/DDBJ whole genome shotgun (WGS) entry which is preliminary data.</text>
</comment>
<dbReference type="InterPro" id="IPR048977">
    <property type="entry name" value="SsfX3-like_N"/>
</dbReference>
<protein>
    <submittedName>
        <fullName evidence="3">GDSL-type esterase/lipase family protein</fullName>
    </submittedName>
</protein>
<dbReference type="AlphaFoldDB" id="A0A9X1YPJ2"/>
<dbReference type="SUPFAM" id="SSF52266">
    <property type="entry name" value="SGNH hydrolase"/>
    <property type="match status" value="1"/>
</dbReference>
<dbReference type="Pfam" id="PF21181">
    <property type="entry name" value="SsfX3_N"/>
    <property type="match status" value="1"/>
</dbReference>
<organism evidence="3 4">
    <name type="scientific">Scleromatobacter humisilvae</name>
    <dbReference type="NCBI Taxonomy" id="2897159"/>
    <lineage>
        <taxon>Bacteria</taxon>
        <taxon>Pseudomonadati</taxon>
        <taxon>Pseudomonadota</taxon>
        <taxon>Betaproteobacteria</taxon>
        <taxon>Burkholderiales</taxon>
        <taxon>Sphaerotilaceae</taxon>
        <taxon>Scleromatobacter</taxon>
    </lineage>
</organism>
<gene>
    <name evidence="3" type="ORF">LPC04_24335</name>
</gene>
<keyword evidence="4" id="KW-1185">Reference proteome</keyword>
<reference evidence="3" key="1">
    <citation type="submission" date="2021-11" db="EMBL/GenBank/DDBJ databases">
        <title>BS-T2-15 a new species belonging to the Comamonadaceae family isolated from the soil of a French oak forest.</title>
        <authorList>
            <person name="Mieszkin S."/>
            <person name="Alain K."/>
        </authorList>
    </citation>
    <scope>NUCLEOTIDE SEQUENCE</scope>
    <source>
        <strain evidence="3">BS-T2-15</strain>
    </source>
</reference>
<dbReference type="InterPro" id="IPR036514">
    <property type="entry name" value="SGNH_hydro_sf"/>
</dbReference>
<evidence type="ECO:0000259" key="1">
    <source>
        <dbReference type="Pfam" id="PF14606"/>
    </source>
</evidence>
<evidence type="ECO:0000313" key="3">
    <source>
        <dbReference type="EMBL" id="MCK9688855.1"/>
    </source>
</evidence>
<feature type="domain" description="SsfX3-like N-terminal" evidence="2">
    <location>
        <begin position="17"/>
        <end position="137"/>
    </location>
</feature>
<dbReference type="GO" id="GO:0016788">
    <property type="term" value="F:hydrolase activity, acting on ester bonds"/>
    <property type="evidence" value="ECO:0007669"/>
    <property type="project" value="UniProtKB-ARBA"/>
</dbReference>
<accession>A0A9X1YPJ2</accession>
<sequence>MTGVPLHRLGEFLDGHVGLLPRGAAVQPLRMPLADRHLHDRFTRWVAAIPSGVRLRLRTDSRSLQLWTQQRQTWAADKPEWPSHYDLFVDGERVRRVSSQGGANRIPLGEVLGDDRAQLALADLPVGDKRIELWFPTAATIAIERIAVDDGAVIEPWPDARPRLVFHGSSNTQCASAAGGSESWPAVACAMADARLLNLGWAGSCLLSASAARMLRDEPAAAIVLELGVNVWSEGMLKERTFRDSANAMIALIRERHRRTPMAIVSPFLLQAGEDAGDQQGLSASHMRQILREIVSTHREHGDAALHYVDGLALFGHADAALQPDGVHPNAAGYRRIGERFHAALLAPGRPLADAVNC</sequence>
<dbReference type="Proteomes" id="UP001139353">
    <property type="component" value="Unassembled WGS sequence"/>
</dbReference>
<evidence type="ECO:0000313" key="4">
    <source>
        <dbReference type="Proteomes" id="UP001139353"/>
    </source>
</evidence>
<name>A0A9X1YPJ2_9BURK</name>
<feature type="domain" description="SGNH hydrolase-type esterase" evidence="1">
    <location>
        <begin position="163"/>
        <end position="341"/>
    </location>
</feature>